<reference evidence="3" key="1">
    <citation type="journal article" date="2019" name="Int. J. Syst. Evol. Microbiol.">
        <title>The Global Catalogue of Microorganisms (GCM) 10K type strain sequencing project: providing services to taxonomists for standard genome sequencing and annotation.</title>
        <authorList>
            <consortium name="The Broad Institute Genomics Platform"/>
            <consortium name="The Broad Institute Genome Sequencing Center for Infectious Disease"/>
            <person name="Wu L."/>
            <person name="Ma J."/>
        </authorList>
    </citation>
    <scope>NUCLEOTIDE SEQUENCE [LARGE SCALE GENOMIC DNA]</scope>
    <source>
        <strain evidence="3">JCM 15478</strain>
    </source>
</reference>
<organism evidence="2 3">
    <name type="scientific">Streptomyces albiaxialis</name>
    <dbReference type="NCBI Taxonomy" id="329523"/>
    <lineage>
        <taxon>Bacteria</taxon>
        <taxon>Bacillati</taxon>
        <taxon>Actinomycetota</taxon>
        <taxon>Actinomycetes</taxon>
        <taxon>Kitasatosporales</taxon>
        <taxon>Streptomycetaceae</taxon>
        <taxon>Streptomyces</taxon>
    </lineage>
</organism>
<evidence type="ECO:0000256" key="1">
    <source>
        <dbReference type="SAM" id="MobiDB-lite"/>
    </source>
</evidence>
<dbReference type="EMBL" id="BAAAPE010000012">
    <property type="protein sequence ID" value="GAA2085091.1"/>
    <property type="molecule type" value="Genomic_DNA"/>
</dbReference>
<comment type="caution">
    <text evidence="2">The sequence shown here is derived from an EMBL/GenBank/DDBJ whole genome shotgun (WGS) entry which is preliminary data.</text>
</comment>
<feature type="region of interest" description="Disordered" evidence="1">
    <location>
        <begin position="65"/>
        <end position="84"/>
    </location>
</feature>
<proteinExistence type="predicted"/>
<dbReference type="Proteomes" id="UP001500016">
    <property type="component" value="Unassembled WGS sequence"/>
</dbReference>
<keyword evidence="3" id="KW-1185">Reference proteome</keyword>
<evidence type="ECO:0000313" key="2">
    <source>
        <dbReference type="EMBL" id="GAA2085091.1"/>
    </source>
</evidence>
<accession>A0ABP5HRH6</accession>
<evidence type="ECO:0000313" key="3">
    <source>
        <dbReference type="Proteomes" id="UP001500016"/>
    </source>
</evidence>
<dbReference type="RefSeq" id="WP_344531210.1">
    <property type="nucleotide sequence ID" value="NZ_BAAAPE010000012.1"/>
</dbReference>
<gene>
    <name evidence="2" type="ORF">GCM10009801_46620</name>
</gene>
<protein>
    <submittedName>
        <fullName evidence="2">Uncharacterized protein</fullName>
    </submittedName>
</protein>
<name>A0ABP5HRH6_9ACTN</name>
<sequence>MEETPGLWRLSDAQADGCACVVCGVDFLRVEILHKEVGVTERGPVYACRGACKDYVDEALKQLQEGGTTPAPDSEQDGDGGDAIGARAVVLGGDNEFWRLLRDLRAMAGTEALLTVTDDVPTIKYLLKLTARHASDAADRARRVLAVTGETDAEGRDAGEGEQ</sequence>